<gene>
    <name evidence="3" type="ORF">FDP22_23970</name>
</gene>
<proteinExistence type="predicted"/>
<organism evidence="3 4">
    <name type="scientific">Paroceanicella profunda</name>
    <dbReference type="NCBI Taxonomy" id="2579971"/>
    <lineage>
        <taxon>Bacteria</taxon>
        <taxon>Pseudomonadati</taxon>
        <taxon>Pseudomonadota</taxon>
        <taxon>Alphaproteobacteria</taxon>
        <taxon>Rhodobacterales</taxon>
        <taxon>Paracoccaceae</taxon>
        <taxon>Paroceanicella</taxon>
    </lineage>
</organism>
<dbReference type="EMBL" id="CP040824">
    <property type="protein sequence ID" value="QDL94921.1"/>
    <property type="molecule type" value="Genomic_DNA"/>
</dbReference>
<sequence length="692" mass="72403">MYRLSVDIGGTFTDVVLEGPTIASLKTLTTPDAPEIGAMTGIAELLDSEGLRLTDVSAVIHGTTLATNALIERRGAKTAFITTEGFRDILEMAYEKRFDQYDTDLQLPVPLVPRDLRLTVRERMDAAGAPLIAPSQAQMDALASRLIAEGVEAVAIGFLHVCANPAHELLVAQWLRARLPEHVTICLSSEVSPEIREYERFSTVCANAYVRPLMSRYLHRFASGLRGQGFAGEFLLMLSGGGLTTLEQAAKTPIRLVESGPAGGVALGVRVSRETGCERLLAFDMGGTTAKICFLEHGVPATARRFEVARAWRDMKGSGLPVRVPTTELVEIGAGGGSIARRDDMGRLAVGPKSASSVPGPASYGRGGTAPTITDANVVLGKLRPEGFAGGSFALRPDLAAQAVERDVAAPLGLSSTAWAAAGIVEIGEEAMANAARVHAIEQGKDVTRYHLMASGGAGPLHAVRIAEKLGITRVIIPADAGVGSAVGFLSAPVAYEVARTVLTLTERVDLPALAALQDAMAQEATGVVGPALAPGAPVHISLAAELQYQGQGHAVRVPLASPLRSGEDIARMTAAFHAAYRTIYGTDMPANPVELVALSLTAQGDAPPMRAVPPAPPARRAGPAAHVQVFDPAVGADVAFGLHARDALPAGARFDGPFLVQEAQTTTYAPAGWSAEVHPAGHLILTRGERA</sequence>
<evidence type="ECO:0000313" key="4">
    <source>
        <dbReference type="Proteomes" id="UP000305888"/>
    </source>
</evidence>
<dbReference type="Pfam" id="PF05378">
    <property type="entry name" value="Hydant_A_N"/>
    <property type="match status" value="1"/>
</dbReference>
<geneLocation type="plasmid" evidence="4">
    <name>pd4m1f</name>
</geneLocation>
<dbReference type="Proteomes" id="UP000305888">
    <property type="component" value="Plasmid pD4M1F"/>
</dbReference>
<reference evidence="3 4" key="1">
    <citation type="submission" date="2019-06" db="EMBL/GenBank/DDBJ databases">
        <title>Genome sequence of Rhodobacteraceae bacterium D4M1.</title>
        <authorList>
            <person name="Cao J."/>
        </authorList>
    </citation>
    <scope>NUCLEOTIDE SEQUENCE [LARGE SCALE GENOMIC DNA]</scope>
    <source>
        <strain evidence="3 4">D4M1</strain>
        <plasmid evidence="4">pd4m1f</plasmid>
    </source>
</reference>
<feature type="domain" description="Hydantoinase/oxoprolinase N-terminal" evidence="2">
    <location>
        <begin position="3"/>
        <end position="177"/>
    </location>
</feature>
<accession>A0A5B8FJI7</accession>
<dbReference type="PANTHER" id="PTHR11365">
    <property type="entry name" value="5-OXOPROLINASE RELATED"/>
    <property type="match status" value="1"/>
</dbReference>
<dbReference type="GO" id="GO:0017168">
    <property type="term" value="F:5-oxoprolinase (ATP-hydrolyzing) activity"/>
    <property type="evidence" value="ECO:0007669"/>
    <property type="project" value="TreeGrafter"/>
</dbReference>
<dbReference type="AlphaFoldDB" id="A0A5B8FJI7"/>
<keyword evidence="4" id="KW-1185">Reference proteome</keyword>
<dbReference type="KEGG" id="ppru:FDP22_23970"/>
<dbReference type="GO" id="GO:0005829">
    <property type="term" value="C:cytosol"/>
    <property type="evidence" value="ECO:0007669"/>
    <property type="project" value="TreeGrafter"/>
</dbReference>
<name>A0A5B8FJI7_9RHOB</name>
<dbReference type="InterPro" id="IPR002821">
    <property type="entry name" value="Hydantoinase_A"/>
</dbReference>
<evidence type="ECO:0000259" key="1">
    <source>
        <dbReference type="Pfam" id="PF01968"/>
    </source>
</evidence>
<keyword evidence="3" id="KW-0614">Plasmid</keyword>
<dbReference type="RefSeq" id="WP_138579037.1">
    <property type="nucleotide sequence ID" value="NZ_CP040824.1"/>
</dbReference>
<dbReference type="OrthoDB" id="9759608at2"/>
<dbReference type="InterPro" id="IPR008040">
    <property type="entry name" value="Hydant_A_N"/>
</dbReference>
<evidence type="ECO:0000259" key="2">
    <source>
        <dbReference type="Pfam" id="PF05378"/>
    </source>
</evidence>
<dbReference type="Pfam" id="PF01968">
    <property type="entry name" value="Hydantoinase_A"/>
    <property type="match status" value="1"/>
</dbReference>
<evidence type="ECO:0000313" key="3">
    <source>
        <dbReference type="EMBL" id="QDL94921.1"/>
    </source>
</evidence>
<feature type="domain" description="Hydantoinase A/oxoprolinase" evidence="1">
    <location>
        <begin position="200"/>
        <end position="497"/>
    </location>
</feature>
<dbReference type="GO" id="GO:0006749">
    <property type="term" value="P:glutathione metabolic process"/>
    <property type="evidence" value="ECO:0007669"/>
    <property type="project" value="TreeGrafter"/>
</dbReference>
<dbReference type="InterPro" id="IPR045079">
    <property type="entry name" value="Oxoprolinase-like"/>
</dbReference>
<dbReference type="PANTHER" id="PTHR11365:SF23">
    <property type="entry name" value="HYPOTHETICAL 5-OXOPROLINASE (EUROFUNG)-RELATED"/>
    <property type="match status" value="1"/>
</dbReference>
<protein>
    <submittedName>
        <fullName evidence="3">Hydantoinase/oxoprolinase family protein</fullName>
    </submittedName>
</protein>